<feature type="transmembrane region" description="Helical" evidence="9">
    <location>
        <begin position="73"/>
        <end position="95"/>
    </location>
</feature>
<gene>
    <name evidence="10" type="ORF">DET59_109133</name>
</gene>
<evidence type="ECO:0000313" key="11">
    <source>
        <dbReference type="Proteomes" id="UP000252118"/>
    </source>
</evidence>
<keyword evidence="8 9" id="KW-0472">Membrane</keyword>
<dbReference type="OrthoDB" id="9783920at2"/>
<evidence type="ECO:0000313" key="10">
    <source>
        <dbReference type="EMBL" id="RBP03439.1"/>
    </source>
</evidence>
<feature type="transmembrane region" description="Helical" evidence="9">
    <location>
        <begin position="340"/>
        <end position="361"/>
    </location>
</feature>
<comment type="function">
    <text evidence="9">Component of the transport system for branched-chain amino acids.</text>
</comment>
<dbReference type="Pfam" id="PF05525">
    <property type="entry name" value="Branch_AA_trans"/>
    <property type="match status" value="1"/>
</dbReference>
<dbReference type="InterPro" id="IPR004685">
    <property type="entry name" value="Brnchd-chn_aa_trnsp_Livcs"/>
</dbReference>
<dbReference type="GO" id="GO:0015190">
    <property type="term" value="F:L-leucine transmembrane transporter activity"/>
    <property type="evidence" value="ECO:0007669"/>
    <property type="project" value="TreeGrafter"/>
</dbReference>
<feature type="transmembrane region" description="Helical" evidence="9">
    <location>
        <begin position="7"/>
        <end position="29"/>
    </location>
</feature>
<accession>A0A366EPL5</accession>
<keyword evidence="4" id="KW-1003">Cell membrane</keyword>
<keyword evidence="3 9" id="KW-0813">Transport</keyword>
<reference evidence="10 11" key="1">
    <citation type="submission" date="2018-06" db="EMBL/GenBank/DDBJ databases">
        <title>Freshwater and sediment microbial communities from various areas in North America, analyzing microbe dynamics in response to fracking.</title>
        <authorList>
            <person name="Lamendella R."/>
        </authorList>
    </citation>
    <scope>NUCLEOTIDE SEQUENCE [LARGE SCALE GENOMIC DNA]</scope>
    <source>
        <strain evidence="10 11">97B</strain>
    </source>
</reference>
<comment type="similarity">
    <text evidence="2 9">Belongs to the branched chain amino acid transporter family.</text>
</comment>
<feature type="transmembrane region" description="Helical" evidence="9">
    <location>
        <begin position="115"/>
        <end position="135"/>
    </location>
</feature>
<evidence type="ECO:0000256" key="5">
    <source>
        <dbReference type="ARBA" id="ARBA00022692"/>
    </source>
</evidence>
<sequence length="441" mass="48320">MRKKDVLVSGFMLFSLFFGAGNLIFPPYLGMESGGYFAAAIAGFILTAVFLPFLTIISVSLSTNGLLSIGQRVHPVFGLVFAIVIYMSIGALYGIPRASNVAYELGFMQVISVEGRLPLFLFSLVFFGLTYLLSINPKKVIDLVGQFLTPALLIVLAILCVRAFMIFEYTDAQATENFQSDPFLKGFLEGYFTMDAVAALAFGIVIINGLKDKGATDKRELIRGTISSGMIAAAGLIMVYLSLGWIGRVVPHEEPLQNGAEILVLASRQLFGYSGNVLFGAIVMIACLTTCIGLINACGRFFNENFPRYSYKTYVMIFILIGLAVTNLGLNLILKVATPLLVLIYPVAIVLVVLSLFQHFFGESKRMYVYGVGIATLFAFYEMLMTLEIQMEGIHTILGYLPLSENGLAWTLPTLVAVVIGYAIDLSQRKIIFPFKRGTDL</sequence>
<feature type="transmembrane region" description="Helical" evidence="9">
    <location>
        <begin position="222"/>
        <end position="246"/>
    </location>
</feature>
<evidence type="ECO:0000256" key="8">
    <source>
        <dbReference type="ARBA" id="ARBA00023136"/>
    </source>
</evidence>
<organism evidence="10 11">
    <name type="scientific">Rossellomorea aquimaris</name>
    <dbReference type="NCBI Taxonomy" id="189382"/>
    <lineage>
        <taxon>Bacteria</taxon>
        <taxon>Bacillati</taxon>
        <taxon>Bacillota</taxon>
        <taxon>Bacilli</taxon>
        <taxon>Bacillales</taxon>
        <taxon>Bacillaceae</taxon>
        <taxon>Rossellomorea</taxon>
    </lineage>
</organism>
<comment type="caution">
    <text evidence="10">The sequence shown here is derived from an EMBL/GenBank/DDBJ whole genome shotgun (WGS) entry which is preliminary data.</text>
</comment>
<dbReference type="NCBIfam" id="TIGR00796">
    <property type="entry name" value="livcs"/>
    <property type="match status" value="1"/>
</dbReference>
<protein>
    <recommendedName>
        <fullName evidence="9">Branched-chain amino acid transport system carrier protein</fullName>
    </recommendedName>
</protein>
<dbReference type="GO" id="GO:0015820">
    <property type="term" value="P:L-leucine transport"/>
    <property type="evidence" value="ECO:0007669"/>
    <property type="project" value="TreeGrafter"/>
</dbReference>
<proteinExistence type="inferred from homology"/>
<evidence type="ECO:0000256" key="3">
    <source>
        <dbReference type="ARBA" id="ARBA00022448"/>
    </source>
</evidence>
<keyword evidence="6 9" id="KW-0029">Amino-acid transport</keyword>
<feature type="transmembrane region" description="Helical" evidence="9">
    <location>
        <begin position="314"/>
        <end position="334"/>
    </location>
</feature>
<keyword evidence="5 9" id="KW-0812">Transmembrane</keyword>
<dbReference type="PANTHER" id="PTHR30588:SF0">
    <property type="entry name" value="BRANCHED-CHAIN AMINO ACID PERMEASE BRNQ"/>
    <property type="match status" value="1"/>
</dbReference>
<dbReference type="GO" id="GO:0015188">
    <property type="term" value="F:L-isoleucine transmembrane transporter activity"/>
    <property type="evidence" value="ECO:0007669"/>
    <property type="project" value="TreeGrafter"/>
</dbReference>
<dbReference type="AlphaFoldDB" id="A0A366EPL5"/>
<evidence type="ECO:0000256" key="9">
    <source>
        <dbReference type="RuleBase" id="RU362122"/>
    </source>
</evidence>
<feature type="transmembrane region" description="Helical" evidence="9">
    <location>
        <begin position="190"/>
        <end position="210"/>
    </location>
</feature>
<dbReference type="GO" id="GO:0015818">
    <property type="term" value="P:isoleucine transport"/>
    <property type="evidence" value="ECO:0007669"/>
    <property type="project" value="TreeGrafter"/>
</dbReference>
<feature type="transmembrane region" description="Helical" evidence="9">
    <location>
        <begin position="277"/>
        <end position="302"/>
    </location>
</feature>
<feature type="transmembrane region" description="Helical" evidence="9">
    <location>
        <begin position="368"/>
        <end position="387"/>
    </location>
</feature>
<keyword evidence="7 9" id="KW-1133">Transmembrane helix</keyword>
<evidence type="ECO:0000256" key="1">
    <source>
        <dbReference type="ARBA" id="ARBA00004651"/>
    </source>
</evidence>
<evidence type="ECO:0000256" key="7">
    <source>
        <dbReference type="ARBA" id="ARBA00022989"/>
    </source>
</evidence>
<dbReference type="Proteomes" id="UP000252118">
    <property type="component" value="Unassembled WGS sequence"/>
</dbReference>
<feature type="transmembrane region" description="Helical" evidence="9">
    <location>
        <begin position="407"/>
        <end position="427"/>
    </location>
</feature>
<dbReference type="PANTHER" id="PTHR30588">
    <property type="entry name" value="BRANCHED-CHAIN AMINO ACID TRANSPORT SYSTEM 2 CARRIER PROTEIN"/>
    <property type="match status" value="1"/>
</dbReference>
<comment type="subcellular location">
    <subcellularLocation>
        <location evidence="1 9">Cell membrane</location>
        <topology evidence="1 9">Multi-pass membrane protein</topology>
    </subcellularLocation>
</comment>
<dbReference type="GO" id="GO:0005304">
    <property type="term" value="F:L-valine transmembrane transporter activity"/>
    <property type="evidence" value="ECO:0007669"/>
    <property type="project" value="TreeGrafter"/>
</dbReference>
<dbReference type="RefSeq" id="WP_113970141.1">
    <property type="nucleotide sequence ID" value="NZ_QNRJ01000009.1"/>
</dbReference>
<feature type="transmembrane region" description="Helical" evidence="9">
    <location>
        <begin position="35"/>
        <end position="61"/>
    </location>
</feature>
<evidence type="ECO:0000256" key="4">
    <source>
        <dbReference type="ARBA" id="ARBA00022475"/>
    </source>
</evidence>
<name>A0A366EPL5_9BACI</name>
<evidence type="ECO:0000256" key="6">
    <source>
        <dbReference type="ARBA" id="ARBA00022970"/>
    </source>
</evidence>
<dbReference type="EMBL" id="QNRJ01000009">
    <property type="protein sequence ID" value="RBP03439.1"/>
    <property type="molecule type" value="Genomic_DNA"/>
</dbReference>
<feature type="transmembrane region" description="Helical" evidence="9">
    <location>
        <begin position="147"/>
        <end position="170"/>
    </location>
</feature>
<evidence type="ECO:0000256" key="2">
    <source>
        <dbReference type="ARBA" id="ARBA00008540"/>
    </source>
</evidence>
<dbReference type="GO" id="GO:0005886">
    <property type="term" value="C:plasma membrane"/>
    <property type="evidence" value="ECO:0007669"/>
    <property type="project" value="UniProtKB-SubCell"/>
</dbReference>